<dbReference type="OrthoDB" id="9779263at2"/>
<dbReference type="Pfam" id="PF12804">
    <property type="entry name" value="NTP_transf_3"/>
    <property type="match status" value="1"/>
</dbReference>
<dbReference type="PANTHER" id="PTHR43777">
    <property type="entry name" value="MOLYBDENUM COFACTOR CYTIDYLYLTRANSFERASE"/>
    <property type="match status" value="1"/>
</dbReference>
<keyword evidence="3" id="KW-1185">Reference proteome</keyword>
<dbReference type="Proteomes" id="UP000290204">
    <property type="component" value="Unassembled WGS sequence"/>
</dbReference>
<dbReference type="GO" id="GO:0016779">
    <property type="term" value="F:nucleotidyltransferase activity"/>
    <property type="evidence" value="ECO:0007669"/>
    <property type="project" value="UniProtKB-ARBA"/>
</dbReference>
<dbReference type="CDD" id="cd04182">
    <property type="entry name" value="GT_2_like_f"/>
    <property type="match status" value="1"/>
</dbReference>
<accession>A0A4Q1CL25</accession>
<dbReference type="AlphaFoldDB" id="A0A4Q1CL25"/>
<keyword evidence="2" id="KW-0808">Transferase</keyword>
<reference evidence="2 3" key="1">
    <citation type="submission" date="2019-01" db="EMBL/GenBank/DDBJ databases">
        <title>Lacibacter sp. strain TTM-7.</title>
        <authorList>
            <person name="Chen W.-M."/>
        </authorList>
    </citation>
    <scope>NUCLEOTIDE SEQUENCE [LARGE SCALE GENOMIC DNA]</scope>
    <source>
        <strain evidence="2 3">TTM-7</strain>
    </source>
</reference>
<comment type="caution">
    <text evidence="2">The sequence shown here is derived from an EMBL/GenBank/DDBJ whole genome shotgun (WGS) entry which is preliminary data.</text>
</comment>
<dbReference type="SUPFAM" id="SSF53448">
    <property type="entry name" value="Nucleotide-diphospho-sugar transferases"/>
    <property type="match status" value="1"/>
</dbReference>
<dbReference type="InterPro" id="IPR025877">
    <property type="entry name" value="MobA-like_NTP_Trfase"/>
</dbReference>
<feature type="domain" description="MobA-like NTP transferase" evidence="1">
    <location>
        <begin position="10"/>
        <end position="172"/>
    </location>
</feature>
<protein>
    <submittedName>
        <fullName evidence="2">Nucleotidyltransferase family protein</fullName>
    </submittedName>
</protein>
<organism evidence="2 3">
    <name type="scientific">Lacibacter luteus</name>
    <dbReference type="NCBI Taxonomy" id="2508719"/>
    <lineage>
        <taxon>Bacteria</taxon>
        <taxon>Pseudomonadati</taxon>
        <taxon>Bacteroidota</taxon>
        <taxon>Chitinophagia</taxon>
        <taxon>Chitinophagales</taxon>
        <taxon>Chitinophagaceae</taxon>
        <taxon>Lacibacter</taxon>
    </lineage>
</organism>
<gene>
    <name evidence="2" type="ORF">ESA94_01500</name>
</gene>
<evidence type="ECO:0000313" key="2">
    <source>
        <dbReference type="EMBL" id="RXK61718.1"/>
    </source>
</evidence>
<dbReference type="PANTHER" id="PTHR43777:SF1">
    <property type="entry name" value="MOLYBDENUM COFACTOR CYTIDYLYLTRANSFERASE"/>
    <property type="match status" value="1"/>
</dbReference>
<evidence type="ECO:0000313" key="3">
    <source>
        <dbReference type="Proteomes" id="UP000290204"/>
    </source>
</evidence>
<proteinExistence type="predicted"/>
<name>A0A4Q1CL25_9BACT</name>
<dbReference type="Gene3D" id="3.90.550.10">
    <property type="entry name" value="Spore Coat Polysaccharide Biosynthesis Protein SpsA, Chain A"/>
    <property type="match status" value="1"/>
</dbReference>
<dbReference type="EMBL" id="SDHW01000001">
    <property type="protein sequence ID" value="RXK61718.1"/>
    <property type="molecule type" value="Genomic_DNA"/>
</dbReference>
<dbReference type="InterPro" id="IPR029044">
    <property type="entry name" value="Nucleotide-diphossugar_trans"/>
</dbReference>
<evidence type="ECO:0000259" key="1">
    <source>
        <dbReference type="Pfam" id="PF12804"/>
    </source>
</evidence>
<dbReference type="RefSeq" id="WP_129129090.1">
    <property type="nucleotide sequence ID" value="NZ_SDHW01000001.1"/>
</dbReference>
<sequence length="197" mass="21380">MASEQTHTAVIVLAAGESSRLGTPKQLVAYAGTTLLQHSVEVAQNSNAETVLVVLGANADIIKEALKDSTADIVVNEQWKEGMASTIRCGLQTLVKINPNIEAVILMVADQPFVTAALINSLMEVNRKEQRSIVVSEYGTTFGTPVLFDKKYFPELMQLADDVGAKSLVRKYINEAGFVPFPKGDIDIDTVEDLEKL</sequence>